<dbReference type="STRING" id="455193.SAMN05421805_109202"/>
<dbReference type="EMBL" id="RBXX01000002">
    <property type="protein sequence ID" value="RKT86857.1"/>
    <property type="molecule type" value="Genomic_DNA"/>
</dbReference>
<evidence type="ECO:0000259" key="1">
    <source>
        <dbReference type="PROSITE" id="PS51819"/>
    </source>
</evidence>
<dbReference type="PROSITE" id="PS51819">
    <property type="entry name" value="VOC"/>
    <property type="match status" value="1"/>
</dbReference>
<protein>
    <submittedName>
        <fullName evidence="2">Glyoxalase superfamily protein PhnB</fullName>
    </submittedName>
    <submittedName>
        <fullName evidence="3">Uncharacterized conserved protein PhnB, glyoxalase superfamily</fullName>
    </submittedName>
</protein>
<evidence type="ECO:0000313" key="2">
    <source>
        <dbReference type="EMBL" id="RKT86857.1"/>
    </source>
</evidence>
<dbReference type="InterPro" id="IPR029068">
    <property type="entry name" value="Glyas_Bleomycin-R_OHBP_Dase"/>
</dbReference>
<dbReference type="SUPFAM" id="SSF54593">
    <property type="entry name" value="Glyoxalase/Bleomycin resistance protein/Dihydroxybiphenyl dioxygenase"/>
    <property type="match status" value="1"/>
</dbReference>
<organism evidence="3 4">
    <name type="scientific">Saccharopolyspora antimicrobica</name>
    <dbReference type="NCBI Taxonomy" id="455193"/>
    <lineage>
        <taxon>Bacteria</taxon>
        <taxon>Bacillati</taxon>
        <taxon>Actinomycetota</taxon>
        <taxon>Actinomycetes</taxon>
        <taxon>Pseudonocardiales</taxon>
        <taxon>Pseudonocardiaceae</taxon>
        <taxon>Saccharopolyspora</taxon>
    </lineage>
</organism>
<dbReference type="Proteomes" id="UP000270697">
    <property type="component" value="Unassembled WGS sequence"/>
</dbReference>
<evidence type="ECO:0000313" key="5">
    <source>
        <dbReference type="Proteomes" id="UP000270697"/>
    </source>
</evidence>
<feature type="domain" description="VOC" evidence="1">
    <location>
        <begin position="31"/>
        <end position="144"/>
    </location>
</feature>
<evidence type="ECO:0000313" key="3">
    <source>
        <dbReference type="EMBL" id="SFO11947.1"/>
    </source>
</evidence>
<dbReference type="Gene3D" id="3.10.180.10">
    <property type="entry name" value="2,3-Dihydroxybiphenyl 1,2-Dioxygenase, domain 1"/>
    <property type="match status" value="1"/>
</dbReference>
<accession>A0A1I5EKB4</accession>
<name>A0A1I5EKB4_9PSEU</name>
<dbReference type="InterPro" id="IPR037523">
    <property type="entry name" value="VOC_core"/>
</dbReference>
<proteinExistence type="predicted"/>
<dbReference type="AlphaFoldDB" id="A0A1I5EKB4"/>
<reference evidence="3 4" key="1">
    <citation type="submission" date="2016-10" db="EMBL/GenBank/DDBJ databases">
        <authorList>
            <person name="de Groot N.N."/>
        </authorList>
    </citation>
    <scope>NUCLEOTIDE SEQUENCE [LARGE SCALE GENOMIC DNA]</scope>
    <source>
        <strain evidence="3 4">CPCC 201259</strain>
    </source>
</reference>
<dbReference type="EMBL" id="FOUP01000009">
    <property type="protein sequence ID" value="SFO11947.1"/>
    <property type="molecule type" value="Genomic_DNA"/>
</dbReference>
<dbReference type="InterPro" id="IPR004360">
    <property type="entry name" value="Glyas_Fos-R_dOase_dom"/>
</dbReference>
<evidence type="ECO:0000313" key="4">
    <source>
        <dbReference type="Proteomes" id="UP000199398"/>
    </source>
</evidence>
<gene>
    <name evidence="2" type="ORF">ATL45_5236</name>
    <name evidence="3" type="ORF">SAMN05421805_109202</name>
</gene>
<reference evidence="2 5" key="2">
    <citation type="submission" date="2018-10" db="EMBL/GenBank/DDBJ databases">
        <title>Sequencing the genomes of 1000 actinobacteria strains.</title>
        <authorList>
            <person name="Klenk H.-P."/>
        </authorList>
    </citation>
    <scope>NUCLEOTIDE SEQUENCE [LARGE SCALE GENOMIC DNA]</scope>
    <source>
        <strain evidence="2 5">DSM 45119</strain>
    </source>
</reference>
<keyword evidence="5" id="KW-1185">Reference proteome</keyword>
<dbReference type="Pfam" id="PF00903">
    <property type="entry name" value="Glyoxalase"/>
    <property type="match status" value="1"/>
</dbReference>
<sequence length="146" mass="16020">MEIAAGIPRRPVRRFRSYKAAGERGREDGEMVSRIIPYLVGDASAAKSFYVDVLGLEVAMEDPVVCLRSPDNPAAQLIVSPPGMENPEPRFGIDVGEPDAVDAAHAECMRRGLHIVYPLTNEPWGVRRFFVEDPTGVVINVLAHLP</sequence>
<dbReference type="Proteomes" id="UP000199398">
    <property type="component" value="Unassembled WGS sequence"/>
</dbReference>